<evidence type="ECO:0008006" key="4">
    <source>
        <dbReference type="Google" id="ProtNLM"/>
    </source>
</evidence>
<dbReference type="Pfam" id="PF06240">
    <property type="entry name" value="COXG"/>
    <property type="match status" value="1"/>
</dbReference>
<evidence type="ECO:0000313" key="3">
    <source>
        <dbReference type="Proteomes" id="UP000193964"/>
    </source>
</evidence>
<feature type="compositionally biased region" description="Low complexity" evidence="1">
    <location>
        <begin position="163"/>
        <end position="178"/>
    </location>
</feature>
<sequence>MKLQHRTEVGAPPDEVWAFLQDTPGVVECMPGAELVDDLGDDRYEGVLRVAIGPLKMNYAGRASVIERDPAARRIVLDASGRDKRGSGSVVAHVALQVEPAEAGSRIDVVSDIDLTGRIASLGRGIRDVSNQMFVDFAGELGSRIEQPGRPAPVSTAVGPKHTATATSVAAPTSPAAAKHGGGEIKVLPLIWAVTRERLADFLERLSARVRPN</sequence>
<dbReference type="Gene3D" id="3.30.530.20">
    <property type="match status" value="1"/>
</dbReference>
<comment type="caution">
    <text evidence="2">The sequence shown here is derived from an EMBL/GenBank/DDBJ whole genome shotgun (WGS) entry which is preliminary data.</text>
</comment>
<dbReference type="PANTHER" id="PTHR38588:SF1">
    <property type="entry name" value="BLL0334 PROTEIN"/>
    <property type="match status" value="1"/>
</dbReference>
<organism evidence="2 3">
    <name type="scientific">Mycolicibacterium wolinskyi</name>
    <dbReference type="NCBI Taxonomy" id="59750"/>
    <lineage>
        <taxon>Bacteria</taxon>
        <taxon>Bacillati</taxon>
        <taxon>Actinomycetota</taxon>
        <taxon>Actinomycetes</taxon>
        <taxon>Mycobacteriales</taxon>
        <taxon>Mycobacteriaceae</taxon>
        <taxon>Mycolicibacterium</taxon>
    </lineage>
</organism>
<evidence type="ECO:0000313" key="2">
    <source>
        <dbReference type="EMBL" id="ORX12450.1"/>
    </source>
</evidence>
<dbReference type="InterPro" id="IPR010419">
    <property type="entry name" value="CO_DH_gsu"/>
</dbReference>
<reference evidence="2 3" key="1">
    <citation type="submission" date="2016-01" db="EMBL/GenBank/DDBJ databases">
        <title>The new phylogeny of the genus Mycobacterium.</title>
        <authorList>
            <person name="Tarcisio F."/>
            <person name="Conor M."/>
            <person name="Antonella G."/>
            <person name="Elisabetta G."/>
            <person name="Giulia F.S."/>
            <person name="Sara T."/>
            <person name="Anna F."/>
            <person name="Clotilde B."/>
            <person name="Roberto B."/>
            <person name="Veronica D.S."/>
            <person name="Fabio R."/>
            <person name="Monica P."/>
            <person name="Olivier J."/>
            <person name="Enrico T."/>
            <person name="Nicola S."/>
        </authorList>
    </citation>
    <scope>NUCLEOTIDE SEQUENCE [LARGE SCALE GENOMIC DNA]</scope>
    <source>
        <strain evidence="2 3">ATCC 700010</strain>
    </source>
</reference>
<dbReference type="InterPro" id="IPR023393">
    <property type="entry name" value="START-like_dom_sf"/>
</dbReference>
<evidence type="ECO:0000256" key="1">
    <source>
        <dbReference type="SAM" id="MobiDB-lite"/>
    </source>
</evidence>
<dbReference type="AlphaFoldDB" id="A0A1X2F1X8"/>
<dbReference type="OrthoDB" id="9808623at2"/>
<dbReference type="CDD" id="cd07823">
    <property type="entry name" value="SRPBCC_5"/>
    <property type="match status" value="1"/>
</dbReference>
<gene>
    <name evidence="2" type="ORF">AWC31_31210</name>
</gene>
<feature type="region of interest" description="Disordered" evidence="1">
    <location>
        <begin position="145"/>
        <end position="178"/>
    </location>
</feature>
<proteinExistence type="predicted"/>
<dbReference type="SUPFAM" id="SSF55961">
    <property type="entry name" value="Bet v1-like"/>
    <property type="match status" value="1"/>
</dbReference>
<dbReference type="Proteomes" id="UP000193964">
    <property type="component" value="Unassembled WGS sequence"/>
</dbReference>
<dbReference type="RefSeq" id="WP_067848025.1">
    <property type="nucleotide sequence ID" value="NZ_JACKUA010000030.1"/>
</dbReference>
<accession>A0A1X2F1X8</accession>
<dbReference type="EMBL" id="LQQA01000029">
    <property type="protein sequence ID" value="ORX12450.1"/>
    <property type="molecule type" value="Genomic_DNA"/>
</dbReference>
<dbReference type="PANTHER" id="PTHR38588">
    <property type="entry name" value="BLL0334 PROTEIN"/>
    <property type="match status" value="1"/>
</dbReference>
<protein>
    <recommendedName>
        <fullName evidence="4">Carbon monoxide dehydrogenase</fullName>
    </recommendedName>
</protein>
<name>A0A1X2F1X8_9MYCO</name>